<reference evidence="12 13" key="1">
    <citation type="journal article" date="2009" name="Stand. Genomic Sci.">
        <title>Complete genome sequence of Desulfotomaculum acetoxidans type strain (5575).</title>
        <authorList>
            <person name="Spring S."/>
            <person name="Lapidus A."/>
            <person name="Schroder M."/>
            <person name="Gleim D."/>
            <person name="Sims D."/>
            <person name="Meincke L."/>
            <person name="Glavina Del Rio T."/>
            <person name="Tice H."/>
            <person name="Copeland A."/>
            <person name="Cheng J.F."/>
            <person name="Lucas S."/>
            <person name="Chen F."/>
            <person name="Nolan M."/>
            <person name="Bruce D."/>
            <person name="Goodwin L."/>
            <person name="Pitluck S."/>
            <person name="Ivanova N."/>
            <person name="Mavromatis K."/>
            <person name="Mikhailova N."/>
            <person name="Pati A."/>
            <person name="Chen A."/>
            <person name="Palaniappan K."/>
            <person name="Land M."/>
            <person name="Hauser L."/>
            <person name="Chang Y.J."/>
            <person name="Jeffries C.D."/>
            <person name="Chain P."/>
            <person name="Saunders E."/>
            <person name="Brettin T."/>
            <person name="Detter J.C."/>
            <person name="Goker M."/>
            <person name="Bristow J."/>
            <person name="Eisen J.A."/>
            <person name="Markowitz V."/>
            <person name="Hugenholtz P."/>
            <person name="Kyrpides N.C."/>
            <person name="Klenk H.P."/>
            <person name="Han C."/>
        </authorList>
    </citation>
    <scope>NUCLEOTIDE SEQUENCE [LARGE SCALE GENOMIC DNA]</scope>
    <source>
        <strain evidence="13">ATCC 49208 / DSM 771 / VKM B-1644</strain>
    </source>
</reference>
<comment type="function">
    <text evidence="8">Catalyzes the methylthiolation of an aspartic acid residue of ribosomal protein uS12.</text>
</comment>
<evidence type="ECO:0000256" key="3">
    <source>
        <dbReference type="ARBA" id="ARBA00022679"/>
    </source>
</evidence>
<dbReference type="Pfam" id="PF04055">
    <property type="entry name" value="Radical_SAM"/>
    <property type="match status" value="1"/>
</dbReference>
<dbReference type="CDD" id="cd01335">
    <property type="entry name" value="Radical_SAM"/>
    <property type="match status" value="1"/>
</dbReference>
<gene>
    <name evidence="8" type="primary">rimO</name>
    <name evidence="12" type="ordered locus">Dtox_3110</name>
</gene>
<dbReference type="PROSITE" id="PS50926">
    <property type="entry name" value="TRAM"/>
    <property type="match status" value="1"/>
</dbReference>
<dbReference type="InterPro" id="IPR013848">
    <property type="entry name" value="Methylthiotransferase_N"/>
</dbReference>
<organism evidence="12 13">
    <name type="scientific">Desulfofarcimen acetoxidans (strain ATCC 49208 / DSM 771 / KCTC 5769 / VKM B-1644 / 5575)</name>
    <name type="common">Desulfotomaculum acetoxidans</name>
    <dbReference type="NCBI Taxonomy" id="485916"/>
    <lineage>
        <taxon>Bacteria</taxon>
        <taxon>Bacillati</taxon>
        <taxon>Bacillota</taxon>
        <taxon>Clostridia</taxon>
        <taxon>Eubacteriales</taxon>
        <taxon>Peptococcaceae</taxon>
        <taxon>Desulfofarcimen</taxon>
    </lineage>
</organism>
<dbReference type="GO" id="GO:0103039">
    <property type="term" value="F:protein methylthiotransferase activity"/>
    <property type="evidence" value="ECO:0007669"/>
    <property type="project" value="UniProtKB-EC"/>
</dbReference>
<dbReference type="RefSeq" id="WP_015758554.1">
    <property type="nucleotide sequence ID" value="NC_013216.1"/>
</dbReference>
<dbReference type="InterPro" id="IPR012340">
    <property type="entry name" value="NA-bd_OB-fold"/>
</dbReference>
<keyword evidence="6 8" id="KW-0408">Iron</keyword>
<protein>
    <recommendedName>
        <fullName evidence="8">Ribosomal protein uS12 methylthiotransferase RimO</fullName>
        <shortName evidence="8">uS12 MTTase</shortName>
        <shortName evidence="8">uS12 methylthiotransferase</shortName>
        <ecNumber evidence="8">2.8.4.4</ecNumber>
    </recommendedName>
    <alternativeName>
        <fullName evidence="8">Ribosomal protein uS12 (aspartate-C(3))-methylthiotransferase</fullName>
    </alternativeName>
    <alternativeName>
        <fullName evidence="8">Ribosome maturation factor RimO</fullName>
    </alternativeName>
</protein>
<name>C8W4H6_DESAS</name>
<dbReference type="SFLD" id="SFLDF00274">
    <property type="entry name" value="ribosomal_protein_S12_methylth"/>
    <property type="match status" value="1"/>
</dbReference>
<dbReference type="SMART" id="SM00729">
    <property type="entry name" value="Elp3"/>
    <property type="match status" value="1"/>
</dbReference>
<evidence type="ECO:0000256" key="5">
    <source>
        <dbReference type="ARBA" id="ARBA00022723"/>
    </source>
</evidence>
<feature type="binding site" evidence="8">
    <location>
        <position position="12"/>
    </location>
    <ligand>
        <name>[4Fe-4S] cluster</name>
        <dbReference type="ChEBI" id="CHEBI:49883"/>
        <label>1</label>
    </ligand>
</feature>
<dbReference type="Pfam" id="PF00919">
    <property type="entry name" value="UPF0004"/>
    <property type="match status" value="1"/>
</dbReference>
<keyword evidence="4 8" id="KW-0949">S-adenosyl-L-methionine</keyword>
<keyword evidence="3 8" id="KW-0808">Transferase</keyword>
<dbReference type="STRING" id="485916.Dtox_3110"/>
<dbReference type="SFLD" id="SFLDG01082">
    <property type="entry name" value="B12-binding_domain_containing"/>
    <property type="match status" value="1"/>
</dbReference>
<dbReference type="PANTHER" id="PTHR43837">
    <property type="entry name" value="RIBOSOMAL PROTEIN S12 METHYLTHIOTRANSFERASE RIMO"/>
    <property type="match status" value="1"/>
</dbReference>
<dbReference type="PROSITE" id="PS01278">
    <property type="entry name" value="MTTASE_RADICAL"/>
    <property type="match status" value="1"/>
</dbReference>
<feature type="binding site" evidence="8">
    <location>
        <position position="82"/>
    </location>
    <ligand>
        <name>[4Fe-4S] cluster</name>
        <dbReference type="ChEBI" id="CHEBI:49883"/>
        <label>1</label>
    </ligand>
</feature>
<accession>C8W4H6</accession>
<dbReference type="InterPro" id="IPR005840">
    <property type="entry name" value="Ribosomal_uS12_MeSTrfase_RimO"/>
</dbReference>
<evidence type="ECO:0000256" key="2">
    <source>
        <dbReference type="ARBA" id="ARBA00022490"/>
    </source>
</evidence>
<evidence type="ECO:0000256" key="4">
    <source>
        <dbReference type="ARBA" id="ARBA00022691"/>
    </source>
</evidence>
<evidence type="ECO:0000256" key="8">
    <source>
        <dbReference type="HAMAP-Rule" id="MF_01865"/>
    </source>
</evidence>
<dbReference type="NCBIfam" id="TIGR00089">
    <property type="entry name" value="MiaB/RimO family radical SAM methylthiotransferase"/>
    <property type="match status" value="1"/>
</dbReference>
<dbReference type="GO" id="GO:0005829">
    <property type="term" value="C:cytosol"/>
    <property type="evidence" value="ECO:0007669"/>
    <property type="project" value="TreeGrafter"/>
</dbReference>
<evidence type="ECO:0000259" key="10">
    <source>
        <dbReference type="PROSITE" id="PS51449"/>
    </source>
</evidence>
<dbReference type="InterPro" id="IPR005839">
    <property type="entry name" value="Methylthiotransferase"/>
</dbReference>
<dbReference type="GO" id="GO:0051539">
    <property type="term" value="F:4 iron, 4 sulfur cluster binding"/>
    <property type="evidence" value="ECO:0007669"/>
    <property type="project" value="UniProtKB-UniRule"/>
</dbReference>
<dbReference type="InterPro" id="IPR007197">
    <property type="entry name" value="rSAM"/>
</dbReference>
<dbReference type="InterPro" id="IPR006638">
    <property type="entry name" value="Elp3/MiaA/NifB-like_rSAM"/>
</dbReference>
<feature type="binding site" evidence="8">
    <location>
        <position position="48"/>
    </location>
    <ligand>
        <name>[4Fe-4S] cluster</name>
        <dbReference type="ChEBI" id="CHEBI:49883"/>
        <label>1</label>
    </ligand>
</feature>
<sequence length="446" mass="49438">MTLKVGIVSLGCAKNLVDTEIMLGFLKRAGYSITNREKDAEVLVVNTCGFITEAKEEAINTILEMAQFKLGGKCRALLVAGCLAQRYAPELLKEMPEIDGILGIGSIGQIVSVIERVLAGERVREVGAPEYVFAETARILATPPYTAYLKIAEGCDNKCSYCAIPGIRGSFLSRKIDSIKKEAAALAAQGVREAVLIAQDTTKYGFDLYGKFSLSNLIKELTLINDIEWIRLLYCYPSKFTPELIDVLASEKKVCRYLDIPLQHASDSILLSMNRSGTAEQNRRLIEKLRQAVSGIALRTSFIVGFPGETEADFQTLLDYMQEIRFDRVGIFVYSPEEDTPAAALDNQIAEDIKQDRYERAMLLQQKISLENNRRKVGSVVSVLIEGIARNKEEGNFTYTGRSEFDAPGIDGKVLVETQEKLSAGEIVPVLIKKAYEYDLIGELTR</sequence>
<evidence type="ECO:0000256" key="6">
    <source>
        <dbReference type="ARBA" id="ARBA00023004"/>
    </source>
</evidence>
<evidence type="ECO:0000256" key="1">
    <source>
        <dbReference type="ARBA" id="ARBA00022485"/>
    </source>
</evidence>
<dbReference type="HAMAP" id="MF_01865">
    <property type="entry name" value="MTTase_RimO"/>
    <property type="match status" value="1"/>
</dbReference>
<comment type="cofactor">
    <cofactor evidence="8">
        <name>[4Fe-4S] cluster</name>
        <dbReference type="ChEBI" id="CHEBI:49883"/>
    </cofactor>
    <text evidence="8">Binds 2 [4Fe-4S] clusters. One cluster is coordinated with 3 cysteines and an exchangeable S-adenosyl-L-methionine.</text>
</comment>
<dbReference type="InterPro" id="IPR038135">
    <property type="entry name" value="Methylthiotransferase_N_sf"/>
</dbReference>
<dbReference type="NCBIfam" id="TIGR01125">
    <property type="entry name" value="30S ribosomal protein S12 methylthiotransferase RimO"/>
    <property type="match status" value="1"/>
</dbReference>
<dbReference type="KEGG" id="dae:Dtox_3110"/>
<feature type="binding site" evidence="8">
    <location>
        <position position="162"/>
    </location>
    <ligand>
        <name>[4Fe-4S] cluster</name>
        <dbReference type="ChEBI" id="CHEBI:49883"/>
        <label>2</label>
        <note>4Fe-4S-S-AdoMet</note>
    </ligand>
</feature>
<feature type="binding site" evidence="8">
    <location>
        <position position="155"/>
    </location>
    <ligand>
        <name>[4Fe-4S] cluster</name>
        <dbReference type="ChEBI" id="CHEBI:49883"/>
        <label>2</label>
        <note>4Fe-4S-S-AdoMet</note>
    </ligand>
</feature>
<dbReference type="Pfam" id="PF18693">
    <property type="entry name" value="TRAM_2"/>
    <property type="match status" value="1"/>
</dbReference>
<dbReference type="InterPro" id="IPR002792">
    <property type="entry name" value="TRAM_dom"/>
</dbReference>
<keyword evidence="5 8" id="KW-0479">Metal-binding</keyword>
<dbReference type="GO" id="GO:0035600">
    <property type="term" value="P:tRNA methylthiolation"/>
    <property type="evidence" value="ECO:0007669"/>
    <property type="project" value="UniProtKB-ARBA"/>
</dbReference>
<dbReference type="SFLD" id="SFLDS00029">
    <property type="entry name" value="Radical_SAM"/>
    <property type="match status" value="1"/>
</dbReference>
<evidence type="ECO:0000259" key="11">
    <source>
        <dbReference type="PROSITE" id="PS51918"/>
    </source>
</evidence>
<dbReference type="EC" id="2.8.4.4" evidence="8"/>
<keyword evidence="1 8" id="KW-0004">4Fe-4S</keyword>
<evidence type="ECO:0000256" key="7">
    <source>
        <dbReference type="ARBA" id="ARBA00023014"/>
    </source>
</evidence>
<dbReference type="GO" id="GO:0035599">
    <property type="term" value="F:aspartic acid methylthiotransferase activity"/>
    <property type="evidence" value="ECO:0007669"/>
    <property type="project" value="TreeGrafter"/>
</dbReference>
<dbReference type="GO" id="GO:0140101">
    <property type="term" value="F:catalytic activity, acting on a tRNA"/>
    <property type="evidence" value="ECO:0007669"/>
    <property type="project" value="UniProtKB-ARBA"/>
</dbReference>
<dbReference type="SFLD" id="SFLDG01061">
    <property type="entry name" value="methylthiotransferase"/>
    <property type="match status" value="1"/>
</dbReference>
<dbReference type="PROSITE" id="PS51918">
    <property type="entry name" value="RADICAL_SAM"/>
    <property type="match status" value="1"/>
</dbReference>
<dbReference type="Gene3D" id="2.40.50.140">
    <property type="entry name" value="Nucleic acid-binding proteins"/>
    <property type="match status" value="1"/>
</dbReference>
<feature type="binding site" evidence="8">
    <location>
        <position position="159"/>
    </location>
    <ligand>
        <name>[4Fe-4S] cluster</name>
        <dbReference type="ChEBI" id="CHEBI:49883"/>
        <label>2</label>
        <note>4Fe-4S-S-AdoMet</note>
    </ligand>
</feature>
<proteinExistence type="inferred from homology"/>
<dbReference type="PANTHER" id="PTHR43837:SF1">
    <property type="entry name" value="RIBOSOMAL PROTEIN US12 METHYLTHIOTRANSFERASE RIMO"/>
    <property type="match status" value="1"/>
</dbReference>
<comment type="catalytic activity">
    <reaction evidence="8">
        <text>L-aspartate(89)-[ribosomal protein uS12]-hydrogen + (sulfur carrier)-SH + AH2 + 2 S-adenosyl-L-methionine = 3-methylsulfanyl-L-aspartate(89)-[ribosomal protein uS12]-hydrogen + (sulfur carrier)-H + 5'-deoxyadenosine + L-methionine + A + S-adenosyl-L-homocysteine + 2 H(+)</text>
        <dbReference type="Rhea" id="RHEA:37087"/>
        <dbReference type="Rhea" id="RHEA-COMP:10460"/>
        <dbReference type="Rhea" id="RHEA-COMP:10461"/>
        <dbReference type="Rhea" id="RHEA-COMP:14737"/>
        <dbReference type="Rhea" id="RHEA-COMP:14739"/>
        <dbReference type="ChEBI" id="CHEBI:13193"/>
        <dbReference type="ChEBI" id="CHEBI:15378"/>
        <dbReference type="ChEBI" id="CHEBI:17319"/>
        <dbReference type="ChEBI" id="CHEBI:17499"/>
        <dbReference type="ChEBI" id="CHEBI:29917"/>
        <dbReference type="ChEBI" id="CHEBI:29961"/>
        <dbReference type="ChEBI" id="CHEBI:57844"/>
        <dbReference type="ChEBI" id="CHEBI:57856"/>
        <dbReference type="ChEBI" id="CHEBI:59789"/>
        <dbReference type="ChEBI" id="CHEBI:64428"/>
        <dbReference type="ChEBI" id="CHEBI:73599"/>
        <dbReference type="EC" id="2.8.4.4"/>
    </reaction>
</comment>
<dbReference type="FunFam" id="3.80.30.20:FF:000001">
    <property type="entry name" value="tRNA-2-methylthio-N(6)-dimethylallyladenosine synthase 2"/>
    <property type="match status" value="1"/>
</dbReference>
<keyword evidence="13" id="KW-1185">Reference proteome</keyword>
<dbReference type="Gene3D" id="3.80.30.20">
    <property type="entry name" value="tm_1862 like domain"/>
    <property type="match status" value="1"/>
</dbReference>
<dbReference type="InterPro" id="IPR058240">
    <property type="entry name" value="rSAM_sf"/>
</dbReference>
<feature type="domain" description="TRAM" evidence="9">
    <location>
        <begin position="374"/>
        <end position="446"/>
    </location>
</feature>
<comment type="similarity">
    <text evidence="8">Belongs to the methylthiotransferase family. RimO subfamily.</text>
</comment>
<dbReference type="AlphaFoldDB" id="C8W4H6"/>
<dbReference type="Gene3D" id="3.40.50.12160">
    <property type="entry name" value="Methylthiotransferase, N-terminal domain"/>
    <property type="match status" value="1"/>
</dbReference>
<dbReference type="InterPro" id="IPR020612">
    <property type="entry name" value="Methylthiotransferase_CS"/>
</dbReference>
<dbReference type="InterPro" id="IPR023404">
    <property type="entry name" value="rSAM_horseshoe"/>
</dbReference>
<dbReference type="Proteomes" id="UP000002217">
    <property type="component" value="Chromosome"/>
</dbReference>
<dbReference type="HOGENOM" id="CLU_018697_0_1_9"/>
<dbReference type="GO" id="GO:0046872">
    <property type="term" value="F:metal ion binding"/>
    <property type="evidence" value="ECO:0007669"/>
    <property type="project" value="UniProtKB-KW"/>
</dbReference>
<dbReference type="PROSITE" id="PS51449">
    <property type="entry name" value="MTTASE_N"/>
    <property type="match status" value="1"/>
</dbReference>
<dbReference type="EMBL" id="CP001720">
    <property type="protein sequence ID" value="ACV63862.1"/>
    <property type="molecule type" value="Genomic_DNA"/>
</dbReference>
<evidence type="ECO:0000313" key="12">
    <source>
        <dbReference type="EMBL" id="ACV63862.1"/>
    </source>
</evidence>
<comment type="subcellular location">
    <subcellularLocation>
        <location evidence="8">Cytoplasm</location>
    </subcellularLocation>
</comment>
<keyword evidence="7 8" id="KW-0411">Iron-sulfur</keyword>
<dbReference type="OrthoDB" id="9805215at2"/>
<feature type="domain" description="Radical SAM core" evidence="11">
    <location>
        <begin position="141"/>
        <end position="371"/>
    </location>
</feature>
<evidence type="ECO:0000259" key="9">
    <source>
        <dbReference type="PROSITE" id="PS50926"/>
    </source>
</evidence>
<dbReference type="eggNOG" id="COG0621">
    <property type="taxonomic scope" value="Bacteria"/>
</dbReference>
<dbReference type="SUPFAM" id="SSF102114">
    <property type="entry name" value="Radical SAM enzymes"/>
    <property type="match status" value="1"/>
</dbReference>
<keyword evidence="2 8" id="KW-0963">Cytoplasm</keyword>
<evidence type="ECO:0000313" key="13">
    <source>
        <dbReference type="Proteomes" id="UP000002217"/>
    </source>
</evidence>
<feature type="domain" description="MTTase N-terminal" evidence="10">
    <location>
        <begin position="3"/>
        <end position="119"/>
    </location>
</feature>